<dbReference type="Pfam" id="PF19278">
    <property type="entry name" value="Hydant_A_C"/>
    <property type="match status" value="1"/>
</dbReference>
<dbReference type="InterPro" id="IPR043129">
    <property type="entry name" value="ATPase_NBD"/>
</dbReference>
<dbReference type="Pfam" id="PF05378">
    <property type="entry name" value="Hydant_A_N"/>
    <property type="match status" value="1"/>
</dbReference>
<evidence type="ECO:0000259" key="3">
    <source>
        <dbReference type="Pfam" id="PF19278"/>
    </source>
</evidence>
<dbReference type="RefSeq" id="WP_089248074.1">
    <property type="nucleotide sequence ID" value="NZ_FZOW01000009.1"/>
</dbReference>
<accession>A0A239K0E2</accession>
<feature type="domain" description="Hydantoinase/oxoprolinase N-terminal" evidence="2">
    <location>
        <begin position="3"/>
        <end position="183"/>
    </location>
</feature>
<evidence type="ECO:0000313" key="4">
    <source>
        <dbReference type="EMBL" id="SNT10524.1"/>
    </source>
</evidence>
<evidence type="ECO:0000259" key="1">
    <source>
        <dbReference type="Pfam" id="PF01968"/>
    </source>
</evidence>
<dbReference type="InterPro" id="IPR045079">
    <property type="entry name" value="Oxoprolinase-like"/>
</dbReference>
<keyword evidence="5" id="KW-1185">Reference proteome</keyword>
<sequence>MKRIGIDAGGTFTDAVLWDEETGLVSSTKVSSRRGDPAGAVLAAAQRVVELAPEDERADIRDLVHGTTIGTNLSLERNGPRIALMTTHGFRDILEIGRLTRPAHSLYDLLDTGAAPLVARRDRFEVIERLDGDGTVVTALDEESVRAAVRAIVGRGITSVAVCFLYSYLDDTHERRTAEIIADEAPGLAISLSCDVMPQVREYERTSTTVLNAYLKPVCAPYLAELEDSVETWKPDVRTWIMQSNGGVTSTDRAAETPVNLLLSGPSGGVVAARSISRQTGLRNTITVDMGGTSFDVCLVSDHEIPLTTTSTSMDLPVQVPTVDIETIGTGGGSIAHVDPGGQFLVGPASAGAMPGPAAYGRGGTEPTVTDANVVLGILADGTVLGDDVVIDRAAALAACEALGLKLGLSAVETALGIRRISTAAMAGAVRAMSVGKGHDPRTFAMNAFGGAGPMHAADIALELSIPTLVVPPVAGVLSAVGLVVSDVVHNHASSFMDRLSVDVEDCLARVFGAMTSRASAELTDDGVANDGRSLVLALDLHYAGQNSSITVPVGDISARGWTVAAAERFHAMHEKANGFRVDTEPIDIVVARVSAVGLLTDTSLPPVDVSVPTTPVPSGSRDLMVSDSLTVAVPRYIRENLRPGDAFTGAAIVDSANTTVVIPDGSVSRIDGYGNLLIDLKGQA</sequence>
<dbReference type="InterPro" id="IPR008040">
    <property type="entry name" value="Hydant_A_N"/>
</dbReference>
<gene>
    <name evidence="4" type="ORF">SAMN05421642_109133</name>
</gene>
<dbReference type="Pfam" id="PF01968">
    <property type="entry name" value="Hydantoinase_A"/>
    <property type="match status" value="1"/>
</dbReference>
<name>A0A239K0E2_9NOCA</name>
<feature type="domain" description="Acetophenone carboxylase-like C-terminal" evidence="3">
    <location>
        <begin position="505"/>
        <end position="674"/>
    </location>
</feature>
<dbReference type="SUPFAM" id="SSF53067">
    <property type="entry name" value="Actin-like ATPase domain"/>
    <property type="match status" value="1"/>
</dbReference>
<dbReference type="GO" id="GO:0006749">
    <property type="term" value="P:glutathione metabolic process"/>
    <property type="evidence" value="ECO:0007669"/>
    <property type="project" value="TreeGrafter"/>
</dbReference>
<dbReference type="GO" id="GO:0005829">
    <property type="term" value="C:cytosol"/>
    <property type="evidence" value="ECO:0007669"/>
    <property type="project" value="TreeGrafter"/>
</dbReference>
<organism evidence="4 5">
    <name type="scientific">Rhodococcoides kyotonense</name>
    <dbReference type="NCBI Taxonomy" id="398843"/>
    <lineage>
        <taxon>Bacteria</taxon>
        <taxon>Bacillati</taxon>
        <taxon>Actinomycetota</taxon>
        <taxon>Actinomycetes</taxon>
        <taxon>Mycobacteriales</taxon>
        <taxon>Nocardiaceae</taxon>
        <taxon>Rhodococcoides</taxon>
    </lineage>
</organism>
<dbReference type="GO" id="GO:0017168">
    <property type="term" value="F:5-oxoprolinase (ATP-hydrolyzing) activity"/>
    <property type="evidence" value="ECO:0007669"/>
    <property type="project" value="TreeGrafter"/>
</dbReference>
<dbReference type="AlphaFoldDB" id="A0A239K0E2"/>
<reference evidence="5" key="1">
    <citation type="submission" date="2017-06" db="EMBL/GenBank/DDBJ databases">
        <authorList>
            <person name="Varghese N."/>
            <person name="Submissions S."/>
        </authorList>
    </citation>
    <scope>NUCLEOTIDE SEQUENCE [LARGE SCALE GENOMIC DNA]</scope>
    <source>
        <strain evidence="5">JCM 23211</strain>
    </source>
</reference>
<dbReference type="Proteomes" id="UP000198327">
    <property type="component" value="Unassembled WGS sequence"/>
</dbReference>
<dbReference type="InterPro" id="IPR049517">
    <property type="entry name" value="ACX-like_C"/>
</dbReference>
<evidence type="ECO:0000313" key="5">
    <source>
        <dbReference type="Proteomes" id="UP000198327"/>
    </source>
</evidence>
<dbReference type="InterPro" id="IPR002821">
    <property type="entry name" value="Hydantoinase_A"/>
</dbReference>
<dbReference type="EMBL" id="FZOW01000009">
    <property type="protein sequence ID" value="SNT10524.1"/>
    <property type="molecule type" value="Genomic_DNA"/>
</dbReference>
<proteinExistence type="predicted"/>
<feature type="domain" description="Hydantoinase A/oxoprolinase" evidence="1">
    <location>
        <begin position="205"/>
        <end position="491"/>
    </location>
</feature>
<dbReference type="PANTHER" id="PTHR11365">
    <property type="entry name" value="5-OXOPROLINASE RELATED"/>
    <property type="match status" value="1"/>
</dbReference>
<dbReference type="OrthoDB" id="9768323at2"/>
<protein>
    <submittedName>
        <fullName evidence="4">N-methylhydantoinase A</fullName>
    </submittedName>
</protein>
<evidence type="ECO:0000259" key="2">
    <source>
        <dbReference type="Pfam" id="PF05378"/>
    </source>
</evidence>
<dbReference type="PANTHER" id="PTHR11365:SF23">
    <property type="entry name" value="HYPOTHETICAL 5-OXOPROLINASE (EUROFUNG)-RELATED"/>
    <property type="match status" value="1"/>
</dbReference>